<reference evidence="2 3" key="1">
    <citation type="submission" date="2019-09" db="EMBL/GenBank/DDBJ databases">
        <title>Phylogeny of genus Pseudoclavibacter and closely related genus.</title>
        <authorList>
            <person name="Li Y."/>
        </authorList>
    </citation>
    <scope>NUCLEOTIDE SEQUENCE [LARGE SCALE GENOMIC DNA]</scope>
    <source>
        <strain evidence="2 3">EGI 60007</strain>
    </source>
</reference>
<organism evidence="2 3">
    <name type="scientific">Pseudoclavibacter endophyticus</name>
    <dbReference type="NCBI Taxonomy" id="1778590"/>
    <lineage>
        <taxon>Bacteria</taxon>
        <taxon>Bacillati</taxon>
        <taxon>Actinomycetota</taxon>
        <taxon>Actinomycetes</taxon>
        <taxon>Micrococcales</taxon>
        <taxon>Microbacteriaceae</taxon>
        <taxon>Pseudoclavibacter</taxon>
    </lineage>
</organism>
<evidence type="ECO:0000313" key="3">
    <source>
        <dbReference type="Proteomes" id="UP000431744"/>
    </source>
</evidence>
<dbReference type="RefSeq" id="WP_158028413.1">
    <property type="nucleotide sequence ID" value="NZ_BMHG01000001.1"/>
</dbReference>
<comment type="caution">
    <text evidence="2">The sequence shown here is derived from an EMBL/GenBank/DDBJ whole genome shotgun (WGS) entry which is preliminary data.</text>
</comment>
<gene>
    <name evidence="2" type="ORF">F8O04_06260</name>
</gene>
<keyword evidence="3" id="KW-1185">Reference proteome</keyword>
<dbReference type="AlphaFoldDB" id="A0A6H9WP02"/>
<dbReference type="Proteomes" id="UP000431744">
    <property type="component" value="Unassembled WGS sequence"/>
</dbReference>
<protein>
    <submittedName>
        <fullName evidence="2">Uncharacterized protein</fullName>
    </submittedName>
</protein>
<evidence type="ECO:0000313" key="2">
    <source>
        <dbReference type="EMBL" id="KAB1649828.1"/>
    </source>
</evidence>
<name>A0A6H9WP02_9MICO</name>
<dbReference type="EMBL" id="WBJY01000001">
    <property type="protein sequence ID" value="KAB1649828.1"/>
    <property type="molecule type" value="Genomic_DNA"/>
</dbReference>
<evidence type="ECO:0000256" key="1">
    <source>
        <dbReference type="SAM" id="MobiDB-lite"/>
    </source>
</evidence>
<proteinExistence type="predicted"/>
<sequence>MLDILAAHALLALLLLGGALVALLLCPPDETDEAPGSGVPAPYAPEGVASNPRSKELPR</sequence>
<accession>A0A6H9WP02</accession>
<feature type="region of interest" description="Disordered" evidence="1">
    <location>
        <begin position="31"/>
        <end position="59"/>
    </location>
</feature>